<name>A0A2J6TH50_9HELO</name>
<dbReference type="PANTHER" id="PTHR33112">
    <property type="entry name" value="DOMAIN PROTEIN, PUTATIVE-RELATED"/>
    <property type="match status" value="1"/>
</dbReference>
<keyword evidence="3" id="KW-1185">Reference proteome</keyword>
<feature type="non-terminal residue" evidence="2">
    <location>
        <position position="522"/>
    </location>
</feature>
<dbReference type="Pfam" id="PF06985">
    <property type="entry name" value="HET"/>
    <property type="match status" value="1"/>
</dbReference>
<gene>
    <name evidence="2" type="ORF">K444DRAFT_557287</name>
</gene>
<dbReference type="OrthoDB" id="5362512at2759"/>
<dbReference type="Proteomes" id="UP000235371">
    <property type="component" value="Unassembled WGS sequence"/>
</dbReference>
<organism evidence="2 3">
    <name type="scientific">Hyaloscypha bicolor E</name>
    <dbReference type="NCBI Taxonomy" id="1095630"/>
    <lineage>
        <taxon>Eukaryota</taxon>
        <taxon>Fungi</taxon>
        <taxon>Dikarya</taxon>
        <taxon>Ascomycota</taxon>
        <taxon>Pezizomycotina</taxon>
        <taxon>Leotiomycetes</taxon>
        <taxon>Helotiales</taxon>
        <taxon>Hyaloscyphaceae</taxon>
        <taxon>Hyaloscypha</taxon>
        <taxon>Hyaloscypha bicolor</taxon>
    </lineage>
</organism>
<accession>A0A2J6TH50</accession>
<protein>
    <submittedName>
        <fullName evidence="2">HET-domain-containing protein</fullName>
    </submittedName>
</protein>
<dbReference type="EMBL" id="KZ613783">
    <property type="protein sequence ID" value="PMD62288.1"/>
    <property type="molecule type" value="Genomic_DNA"/>
</dbReference>
<dbReference type="AlphaFoldDB" id="A0A2J6TH50"/>
<proteinExistence type="predicted"/>
<dbReference type="STRING" id="1095630.A0A2J6TH50"/>
<sequence length="522" mass="59208">MALPTLCNFPQYEPTVDAGPNTNSSAAWACIARWLESCSKHHASCRHPDQSPYASRYPTRLLDVGANDSGNNNIKLQFLLELPAVPKTFGDAIVVARKLHIRYLWIDSLCIIQDDPEDWQTESLLMDQVYKNALLNIAATAASDSRGGLFHSRPHLVPCCQIKLGEEWFRFFDTSLFIAEVENSPLLQRAWVLQERLLAPRVLHFGRKQLFWECNELCASETFPDGQPPGGIQNGTQQIRARISAMVPKSESITKGHEREVLEIWRSILFLYTRSNLTFGTDKLRALAGIVKHIQPLFGNTYRVGIWKDSIILLLGWYCFSGSLRRLLPRPVEYRAPTWSWSSTDNPITFWLPFPRSETVFDLKVLAFETTTIGDDTAMRNGSGYLLVEGPLNLVTIDKNWMHFIVDGRPITLSRSGRDGPWLDEDTELAMDLYCLPLHHTVVPKNRVAGEYDDMNSGSVEDGNTYLISFLLLKPKGDYLGFYTRCGVWRSEGTEGLLRVQTGREAPCQEFIGLERGHRIRI</sequence>
<evidence type="ECO:0000313" key="2">
    <source>
        <dbReference type="EMBL" id="PMD62288.1"/>
    </source>
</evidence>
<reference evidence="2 3" key="1">
    <citation type="submission" date="2016-04" db="EMBL/GenBank/DDBJ databases">
        <title>A degradative enzymes factory behind the ericoid mycorrhizal symbiosis.</title>
        <authorList>
            <consortium name="DOE Joint Genome Institute"/>
            <person name="Martino E."/>
            <person name="Morin E."/>
            <person name="Grelet G."/>
            <person name="Kuo A."/>
            <person name="Kohler A."/>
            <person name="Daghino S."/>
            <person name="Barry K."/>
            <person name="Choi C."/>
            <person name="Cichocki N."/>
            <person name="Clum A."/>
            <person name="Copeland A."/>
            <person name="Hainaut M."/>
            <person name="Haridas S."/>
            <person name="Labutti K."/>
            <person name="Lindquist E."/>
            <person name="Lipzen A."/>
            <person name="Khouja H.-R."/>
            <person name="Murat C."/>
            <person name="Ohm R."/>
            <person name="Olson A."/>
            <person name="Spatafora J."/>
            <person name="Veneault-Fourrey C."/>
            <person name="Henrissat B."/>
            <person name="Grigoriev I."/>
            <person name="Martin F."/>
            <person name="Perotto S."/>
        </authorList>
    </citation>
    <scope>NUCLEOTIDE SEQUENCE [LARGE SCALE GENOMIC DNA]</scope>
    <source>
        <strain evidence="2 3">E</strain>
    </source>
</reference>
<evidence type="ECO:0000259" key="1">
    <source>
        <dbReference type="Pfam" id="PF06985"/>
    </source>
</evidence>
<dbReference type="RefSeq" id="XP_024739192.1">
    <property type="nucleotide sequence ID" value="XM_024876775.1"/>
</dbReference>
<dbReference type="InParanoid" id="A0A2J6TH50"/>
<feature type="domain" description="Heterokaryon incompatibility" evidence="1">
    <location>
        <begin position="81"/>
        <end position="195"/>
    </location>
</feature>
<dbReference type="GeneID" id="36584854"/>
<dbReference type="PANTHER" id="PTHR33112:SF16">
    <property type="entry name" value="HETEROKARYON INCOMPATIBILITY DOMAIN-CONTAINING PROTEIN"/>
    <property type="match status" value="1"/>
</dbReference>
<evidence type="ECO:0000313" key="3">
    <source>
        <dbReference type="Proteomes" id="UP000235371"/>
    </source>
</evidence>
<dbReference type="InterPro" id="IPR010730">
    <property type="entry name" value="HET"/>
</dbReference>